<evidence type="ECO:0000259" key="1">
    <source>
        <dbReference type="PROSITE" id="PS50191"/>
    </source>
</evidence>
<keyword evidence="3" id="KW-1185">Reference proteome</keyword>
<dbReference type="PANTHER" id="PTHR10174:SF234">
    <property type="entry name" value="SD01558P"/>
    <property type="match status" value="1"/>
</dbReference>
<dbReference type="STRING" id="151549.A0A4C1U662"/>
<dbReference type="PRINTS" id="PR00180">
    <property type="entry name" value="CRETINALDHBP"/>
</dbReference>
<sequence length="291" mass="34209">MSFLDVVLQAEVSRYEDADFAEHALRYCDEQLDSRDEVIKSLRNMIFERGEFKPRRTDDAYLLRFLRARRFIPKRAHRMMARYEEFRRKNQYLYRDVDIFKLTCLKGVYEGIVPDSPVWGRICILRFANWNPAEVPTEDLLRLSILMCEIGVMQPRLQILGFTIIIDLEGFSVQHARHFNTDIIKQLIYFTGGACPITLRGIHIINSSWLFNTLFNMTKPFLPAAAWDILYFHGSGPNSLRRHIDRVNLPPRYGGACQYVVPSELWLTKIKKYKDDFLTEELRALGYIVKD</sequence>
<organism evidence="2 3">
    <name type="scientific">Eumeta variegata</name>
    <name type="common">Bagworm moth</name>
    <name type="synonym">Eumeta japonica</name>
    <dbReference type="NCBI Taxonomy" id="151549"/>
    <lineage>
        <taxon>Eukaryota</taxon>
        <taxon>Metazoa</taxon>
        <taxon>Ecdysozoa</taxon>
        <taxon>Arthropoda</taxon>
        <taxon>Hexapoda</taxon>
        <taxon>Insecta</taxon>
        <taxon>Pterygota</taxon>
        <taxon>Neoptera</taxon>
        <taxon>Endopterygota</taxon>
        <taxon>Lepidoptera</taxon>
        <taxon>Glossata</taxon>
        <taxon>Ditrysia</taxon>
        <taxon>Tineoidea</taxon>
        <taxon>Psychidae</taxon>
        <taxon>Oiketicinae</taxon>
        <taxon>Eumeta</taxon>
    </lineage>
</organism>
<evidence type="ECO:0000313" key="2">
    <source>
        <dbReference type="EMBL" id="GBP21768.1"/>
    </source>
</evidence>
<dbReference type="Pfam" id="PF03765">
    <property type="entry name" value="CRAL_TRIO_N"/>
    <property type="match status" value="1"/>
</dbReference>
<proteinExistence type="predicted"/>
<comment type="caution">
    <text evidence="2">The sequence shown here is derived from an EMBL/GenBank/DDBJ whole genome shotgun (WGS) entry which is preliminary data.</text>
</comment>
<dbReference type="Proteomes" id="UP000299102">
    <property type="component" value="Unassembled WGS sequence"/>
</dbReference>
<name>A0A4C1U662_EUMVA</name>
<dbReference type="GO" id="GO:1902936">
    <property type="term" value="F:phosphatidylinositol bisphosphate binding"/>
    <property type="evidence" value="ECO:0007669"/>
    <property type="project" value="TreeGrafter"/>
</dbReference>
<dbReference type="InterPro" id="IPR036273">
    <property type="entry name" value="CRAL/TRIO_N_dom_sf"/>
</dbReference>
<dbReference type="CDD" id="cd00170">
    <property type="entry name" value="SEC14"/>
    <property type="match status" value="1"/>
</dbReference>
<dbReference type="GO" id="GO:0016020">
    <property type="term" value="C:membrane"/>
    <property type="evidence" value="ECO:0007669"/>
    <property type="project" value="TreeGrafter"/>
</dbReference>
<dbReference type="SUPFAM" id="SSF52087">
    <property type="entry name" value="CRAL/TRIO domain"/>
    <property type="match status" value="1"/>
</dbReference>
<accession>A0A4C1U662</accession>
<dbReference type="InterPro" id="IPR036865">
    <property type="entry name" value="CRAL-TRIO_dom_sf"/>
</dbReference>
<dbReference type="AlphaFoldDB" id="A0A4C1U662"/>
<evidence type="ECO:0000313" key="3">
    <source>
        <dbReference type="Proteomes" id="UP000299102"/>
    </source>
</evidence>
<dbReference type="Gene3D" id="1.10.8.20">
    <property type="entry name" value="N-terminal domain of phosphatidylinositol transfer protein sec14p"/>
    <property type="match status" value="1"/>
</dbReference>
<dbReference type="SMART" id="SM00516">
    <property type="entry name" value="SEC14"/>
    <property type="match status" value="1"/>
</dbReference>
<reference evidence="2 3" key="1">
    <citation type="journal article" date="2019" name="Commun. Biol.">
        <title>The bagworm genome reveals a unique fibroin gene that provides high tensile strength.</title>
        <authorList>
            <person name="Kono N."/>
            <person name="Nakamura H."/>
            <person name="Ohtoshi R."/>
            <person name="Tomita M."/>
            <person name="Numata K."/>
            <person name="Arakawa K."/>
        </authorList>
    </citation>
    <scope>NUCLEOTIDE SEQUENCE [LARGE SCALE GENOMIC DNA]</scope>
</reference>
<dbReference type="InterPro" id="IPR001251">
    <property type="entry name" value="CRAL-TRIO_dom"/>
</dbReference>
<dbReference type="SUPFAM" id="SSF46938">
    <property type="entry name" value="CRAL/TRIO N-terminal domain"/>
    <property type="match status" value="1"/>
</dbReference>
<dbReference type="InterPro" id="IPR011074">
    <property type="entry name" value="CRAL/TRIO_N_dom"/>
</dbReference>
<dbReference type="Pfam" id="PF00650">
    <property type="entry name" value="CRAL_TRIO"/>
    <property type="match status" value="1"/>
</dbReference>
<feature type="domain" description="CRAL-TRIO" evidence="1">
    <location>
        <begin position="138"/>
        <end position="261"/>
    </location>
</feature>
<protein>
    <submittedName>
        <fullName evidence="2">Clavesin-1</fullName>
    </submittedName>
</protein>
<gene>
    <name evidence="2" type="primary">Clvs1</name>
    <name evidence="2" type="ORF">EVAR_10946_1</name>
</gene>
<dbReference type="PROSITE" id="PS50191">
    <property type="entry name" value="CRAL_TRIO"/>
    <property type="match status" value="1"/>
</dbReference>
<dbReference type="OrthoDB" id="7837562at2759"/>
<dbReference type="PANTHER" id="PTHR10174">
    <property type="entry name" value="ALPHA-TOCOPHEROL TRANSFER PROTEIN-RELATED"/>
    <property type="match status" value="1"/>
</dbReference>
<dbReference type="Gene3D" id="3.40.525.10">
    <property type="entry name" value="CRAL-TRIO lipid binding domain"/>
    <property type="match status" value="1"/>
</dbReference>
<dbReference type="EMBL" id="BGZK01000132">
    <property type="protein sequence ID" value="GBP21768.1"/>
    <property type="molecule type" value="Genomic_DNA"/>
</dbReference>
<dbReference type="SMART" id="SM01100">
    <property type="entry name" value="CRAL_TRIO_N"/>
    <property type="match status" value="1"/>
</dbReference>